<accession>A0A5R9F7L1</accession>
<feature type="domain" description="Nudix hydrolase" evidence="1">
    <location>
        <begin position="29"/>
        <end position="167"/>
    </location>
</feature>
<dbReference type="Gene3D" id="3.90.79.10">
    <property type="entry name" value="Nucleoside Triphosphate Pyrophosphohydrolase"/>
    <property type="match status" value="1"/>
</dbReference>
<dbReference type="GO" id="GO:0003824">
    <property type="term" value="F:catalytic activity"/>
    <property type="evidence" value="ECO:0007669"/>
    <property type="project" value="UniProtKB-ARBA"/>
</dbReference>
<organism evidence="2 3">
    <name type="scientific">Exobacillus caeni</name>
    <dbReference type="NCBI Taxonomy" id="2574798"/>
    <lineage>
        <taxon>Bacteria</taxon>
        <taxon>Bacillati</taxon>
        <taxon>Bacillota</taxon>
        <taxon>Bacilli</taxon>
        <taxon>Bacillales</taxon>
        <taxon>Guptibacillaceae</taxon>
        <taxon>Exobacillus</taxon>
    </lineage>
</organism>
<protein>
    <submittedName>
        <fullName evidence="2">NUDIX domain-containing protein</fullName>
    </submittedName>
</protein>
<dbReference type="PANTHER" id="PTHR10885">
    <property type="entry name" value="ISOPENTENYL-DIPHOSPHATE DELTA-ISOMERASE"/>
    <property type="match status" value="1"/>
</dbReference>
<dbReference type="CDD" id="cd04692">
    <property type="entry name" value="NUDIX_Hydrolase"/>
    <property type="match status" value="1"/>
</dbReference>
<dbReference type="InterPro" id="IPR000086">
    <property type="entry name" value="NUDIX_hydrolase_dom"/>
</dbReference>
<evidence type="ECO:0000313" key="2">
    <source>
        <dbReference type="EMBL" id="TLS38316.1"/>
    </source>
</evidence>
<dbReference type="RefSeq" id="WP_138124824.1">
    <property type="nucleotide sequence ID" value="NZ_SWLG01000004.1"/>
</dbReference>
<dbReference type="AlphaFoldDB" id="A0A5R9F7L1"/>
<sequence length="210" mass="24022">MAKEMLDVFDENFNKIGMETREVVHEKGLWHQTFHCWVINKTPGVRLLFQKRHQKKDLFPSLLDISAAGHLIAGEEVEDGVREVKEELGLSLQFDDLHSVGVLEDVLEEDGKVDKEFCHVFYYETGQPLTGYHVQTEEVTGLFWIGLNDFMALTAGKKERITAAGFELGENGEKEIKTIEVSIEDFVPHHPVYLEEIFKIFADISDEKVV</sequence>
<dbReference type="PROSITE" id="PS51462">
    <property type="entry name" value="NUDIX"/>
    <property type="match status" value="1"/>
</dbReference>
<dbReference type="InterPro" id="IPR015797">
    <property type="entry name" value="NUDIX_hydrolase-like_dom_sf"/>
</dbReference>
<dbReference type="OrthoDB" id="9780586at2"/>
<evidence type="ECO:0000313" key="3">
    <source>
        <dbReference type="Proteomes" id="UP000308230"/>
    </source>
</evidence>
<dbReference type="Proteomes" id="UP000308230">
    <property type="component" value="Unassembled WGS sequence"/>
</dbReference>
<dbReference type="EMBL" id="SWLG01000004">
    <property type="protein sequence ID" value="TLS38316.1"/>
    <property type="molecule type" value="Genomic_DNA"/>
</dbReference>
<dbReference type="SUPFAM" id="SSF55811">
    <property type="entry name" value="Nudix"/>
    <property type="match status" value="1"/>
</dbReference>
<reference evidence="2 3" key="1">
    <citation type="submission" date="2019-04" db="EMBL/GenBank/DDBJ databases">
        <title>Bacillus caeni sp. nov., a bacterium isolated from mangrove sediment.</title>
        <authorList>
            <person name="Huang H."/>
            <person name="Mo K."/>
            <person name="Hu Y."/>
        </authorList>
    </citation>
    <scope>NUCLEOTIDE SEQUENCE [LARGE SCALE GENOMIC DNA]</scope>
    <source>
        <strain evidence="2 3">HB172195</strain>
    </source>
</reference>
<name>A0A5R9F7L1_9BACL</name>
<dbReference type="Pfam" id="PF00293">
    <property type="entry name" value="NUDIX"/>
    <property type="match status" value="1"/>
</dbReference>
<evidence type="ECO:0000259" key="1">
    <source>
        <dbReference type="PROSITE" id="PS51462"/>
    </source>
</evidence>
<gene>
    <name evidence="2" type="ORF">FCL54_07265</name>
</gene>
<keyword evidence="3" id="KW-1185">Reference proteome</keyword>
<comment type="caution">
    <text evidence="2">The sequence shown here is derived from an EMBL/GenBank/DDBJ whole genome shotgun (WGS) entry which is preliminary data.</text>
</comment>
<proteinExistence type="predicted"/>
<dbReference type="PANTHER" id="PTHR10885:SF0">
    <property type="entry name" value="ISOPENTENYL-DIPHOSPHATE DELTA-ISOMERASE"/>
    <property type="match status" value="1"/>
</dbReference>